<organism evidence="2 3">
    <name type="scientific">Jatropha curcas</name>
    <name type="common">Barbados nut</name>
    <dbReference type="NCBI Taxonomy" id="180498"/>
    <lineage>
        <taxon>Eukaryota</taxon>
        <taxon>Viridiplantae</taxon>
        <taxon>Streptophyta</taxon>
        <taxon>Embryophyta</taxon>
        <taxon>Tracheophyta</taxon>
        <taxon>Spermatophyta</taxon>
        <taxon>Magnoliopsida</taxon>
        <taxon>eudicotyledons</taxon>
        <taxon>Gunneridae</taxon>
        <taxon>Pentapetalae</taxon>
        <taxon>rosids</taxon>
        <taxon>fabids</taxon>
        <taxon>Malpighiales</taxon>
        <taxon>Euphorbiaceae</taxon>
        <taxon>Crotonoideae</taxon>
        <taxon>Jatropheae</taxon>
        <taxon>Jatropha</taxon>
    </lineage>
</organism>
<accession>A0A067JGR8</accession>
<evidence type="ECO:0000256" key="1">
    <source>
        <dbReference type="SAM" id="MobiDB-lite"/>
    </source>
</evidence>
<dbReference type="AlphaFoldDB" id="A0A067JGR8"/>
<sequence length="111" mass="12384">MASSLRHHSFTAAQAQHLTLLELPHDHSPTTVPRRLMHYGLVLMSRRDSLKSFERMSCGCPPLPSPLDPDTANDTLVTPADTTMHPADTLANATTQDRVEDRPCRFDFGLF</sequence>
<feature type="region of interest" description="Disordered" evidence="1">
    <location>
        <begin position="61"/>
        <end position="85"/>
    </location>
</feature>
<proteinExistence type="predicted"/>
<evidence type="ECO:0000313" key="3">
    <source>
        <dbReference type="Proteomes" id="UP000027138"/>
    </source>
</evidence>
<dbReference type="EMBL" id="KK915288">
    <property type="protein sequence ID" value="KDP23062.1"/>
    <property type="molecule type" value="Genomic_DNA"/>
</dbReference>
<gene>
    <name evidence="2" type="ORF">JCGZ_01647</name>
</gene>
<name>A0A067JGR8_JATCU</name>
<dbReference type="Proteomes" id="UP000027138">
    <property type="component" value="Unassembled WGS sequence"/>
</dbReference>
<protein>
    <submittedName>
        <fullName evidence="2">Uncharacterized protein</fullName>
    </submittedName>
</protein>
<reference evidence="2 3" key="1">
    <citation type="journal article" date="2014" name="PLoS ONE">
        <title>Global Analysis of Gene Expression Profiles in Physic Nut (Jatropha curcas L.) Seedlings Exposed to Salt Stress.</title>
        <authorList>
            <person name="Zhang L."/>
            <person name="Zhang C."/>
            <person name="Wu P."/>
            <person name="Chen Y."/>
            <person name="Li M."/>
            <person name="Jiang H."/>
            <person name="Wu G."/>
        </authorList>
    </citation>
    <scope>NUCLEOTIDE SEQUENCE [LARGE SCALE GENOMIC DNA]</scope>
    <source>
        <strain evidence="3">cv. GZQX0401</strain>
        <tissue evidence="2">Young leaves</tissue>
    </source>
</reference>
<keyword evidence="3" id="KW-1185">Reference proteome</keyword>
<evidence type="ECO:0000313" key="2">
    <source>
        <dbReference type="EMBL" id="KDP23062.1"/>
    </source>
</evidence>